<keyword evidence="7" id="KW-1185">Reference proteome</keyword>
<dbReference type="GO" id="GO:0015267">
    <property type="term" value="F:channel activity"/>
    <property type="evidence" value="ECO:0007669"/>
    <property type="project" value="TreeGrafter"/>
</dbReference>
<evidence type="ECO:0000256" key="2">
    <source>
        <dbReference type="ARBA" id="ARBA00022703"/>
    </source>
</evidence>
<evidence type="ECO:0000256" key="3">
    <source>
        <dbReference type="SAM" id="MobiDB-lite"/>
    </source>
</evidence>
<feature type="region of interest" description="Disordered" evidence="3">
    <location>
        <begin position="141"/>
        <end position="170"/>
    </location>
</feature>
<keyword evidence="4" id="KW-1133">Transmembrane helix</keyword>
<dbReference type="Pfam" id="PF00452">
    <property type="entry name" value="Bcl-2"/>
    <property type="match status" value="1"/>
</dbReference>
<dbReference type="InterPro" id="IPR036834">
    <property type="entry name" value="Bcl-2-like_sf"/>
</dbReference>
<keyword evidence="2" id="KW-0053">Apoptosis</keyword>
<dbReference type="InterPro" id="IPR002475">
    <property type="entry name" value="Bcl2-like"/>
</dbReference>
<evidence type="ECO:0000313" key="7">
    <source>
        <dbReference type="Proteomes" id="UP001187415"/>
    </source>
</evidence>
<reference evidence="6" key="1">
    <citation type="submission" date="2023-07" db="EMBL/GenBank/DDBJ databases">
        <title>Chromosome-level Genome Assembly of Striped Snakehead (Channa striata).</title>
        <authorList>
            <person name="Liu H."/>
        </authorList>
    </citation>
    <scope>NUCLEOTIDE SEQUENCE</scope>
    <source>
        <strain evidence="6">Gz</strain>
        <tissue evidence="6">Muscle</tissue>
    </source>
</reference>
<proteinExistence type="inferred from homology"/>
<dbReference type="AlphaFoldDB" id="A0AA88IH94"/>
<dbReference type="GO" id="GO:0005741">
    <property type="term" value="C:mitochondrial outer membrane"/>
    <property type="evidence" value="ECO:0007669"/>
    <property type="project" value="TreeGrafter"/>
</dbReference>
<dbReference type="PANTHER" id="PTHR11256">
    <property type="entry name" value="BCL-2 RELATED"/>
    <property type="match status" value="1"/>
</dbReference>
<dbReference type="GO" id="GO:0001836">
    <property type="term" value="P:release of cytochrome c from mitochondria"/>
    <property type="evidence" value="ECO:0007669"/>
    <property type="project" value="TreeGrafter"/>
</dbReference>
<dbReference type="Gene3D" id="1.10.437.10">
    <property type="entry name" value="Blc2-like"/>
    <property type="match status" value="1"/>
</dbReference>
<dbReference type="InterPro" id="IPR026298">
    <property type="entry name" value="Bcl-2_fam"/>
</dbReference>
<organism evidence="6 7">
    <name type="scientific">Channa striata</name>
    <name type="common">Snakehead murrel</name>
    <name type="synonym">Ophicephalus striatus</name>
    <dbReference type="NCBI Taxonomy" id="64152"/>
    <lineage>
        <taxon>Eukaryota</taxon>
        <taxon>Metazoa</taxon>
        <taxon>Chordata</taxon>
        <taxon>Craniata</taxon>
        <taxon>Vertebrata</taxon>
        <taxon>Euteleostomi</taxon>
        <taxon>Actinopterygii</taxon>
        <taxon>Neopterygii</taxon>
        <taxon>Teleostei</taxon>
        <taxon>Neoteleostei</taxon>
        <taxon>Acanthomorphata</taxon>
        <taxon>Anabantaria</taxon>
        <taxon>Anabantiformes</taxon>
        <taxon>Channoidei</taxon>
        <taxon>Channidae</taxon>
        <taxon>Channa</taxon>
    </lineage>
</organism>
<accession>A0AA88IH94</accession>
<dbReference type="EMBL" id="JAUPFM010000081">
    <property type="protein sequence ID" value="KAK2813586.1"/>
    <property type="molecule type" value="Genomic_DNA"/>
</dbReference>
<comment type="caution">
    <text evidence="6">The sequence shown here is derived from an EMBL/GenBank/DDBJ whole genome shotgun (WGS) entry which is preliminary data.</text>
</comment>
<name>A0AA88IH94_CHASR</name>
<protein>
    <recommendedName>
        <fullName evidence="5">Bcl-2 Bcl-2 homology region 1-3 domain-containing protein</fullName>
    </recommendedName>
</protein>
<dbReference type="Proteomes" id="UP001187415">
    <property type="component" value="Unassembled WGS sequence"/>
</dbReference>
<feature type="transmembrane region" description="Helical" evidence="4">
    <location>
        <begin position="430"/>
        <end position="449"/>
    </location>
</feature>
<feature type="domain" description="Bcl-2 Bcl-2 homology region 1-3" evidence="5">
    <location>
        <begin position="330"/>
        <end position="407"/>
    </location>
</feature>
<dbReference type="PRINTS" id="PR01862">
    <property type="entry name" value="BCL2FAMILY"/>
</dbReference>
<dbReference type="GO" id="GO:0042981">
    <property type="term" value="P:regulation of apoptotic process"/>
    <property type="evidence" value="ECO:0007669"/>
    <property type="project" value="InterPro"/>
</dbReference>
<evidence type="ECO:0000256" key="4">
    <source>
        <dbReference type="SAM" id="Phobius"/>
    </source>
</evidence>
<dbReference type="GO" id="GO:0008630">
    <property type="term" value="P:intrinsic apoptotic signaling pathway in response to DNA damage"/>
    <property type="evidence" value="ECO:0007669"/>
    <property type="project" value="TreeGrafter"/>
</dbReference>
<evidence type="ECO:0000259" key="5">
    <source>
        <dbReference type="Pfam" id="PF00452"/>
    </source>
</evidence>
<dbReference type="PROSITE" id="PS50062">
    <property type="entry name" value="BCL2_FAMILY"/>
    <property type="match status" value="1"/>
</dbReference>
<dbReference type="GO" id="GO:0097192">
    <property type="term" value="P:extrinsic apoptotic signaling pathway in absence of ligand"/>
    <property type="evidence" value="ECO:0007669"/>
    <property type="project" value="TreeGrafter"/>
</dbReference>
<dbReference type="GO" id="GO:0008053">
    <property type="term" value="P:mitochondrial fusion"/>
    <property type="evidence" value="ECO:0007669"/>
    <property type="project" value="TreeGrafter"/>
</dbReference>
<evidence type="ECO:0000256" key="1">
    <source>
        <dbReference type="ARBA" id="ARBA00009458"/>
    </source>
</evidence>
<keyword evidence="4" id="KW-0812">Transmembrane</keyword>
<dbReference type="InterPro" id="IPR046371">
    <property type="entry name" value="Bcl-2_BH1-3"/>
</dbReference>
<gene>
    <name evidence="6" type="ORF">Q5P01_000743</name>
</gene>
<keyword evidence="4" id="KW-0472">Membrane</keyword>
<comment type="similarity">
    <text evidence="1">Belongs to the Bcl-2 family.</text>
</comment>
<evidence type="ECO:0000313" key="6">
    <source>
        <dbReference type="EMBL" id="KAK2813586.1"/>
    </source>
</evidence>
<dbReference type="SUPFAM" id="SSF56854">
    <property type="entry name" value="Bcl-2 inhibitors of programmed cell death"/>
    <property type="match status" value="1"/>
</dbReference>
<dbReference type="GO" id="GO:0051400">
    <property type="term" value="F:BH domain binding"/>
    <property type="evidence" value="ECO:0007669"/>
    <property type="project" value="TreeGrafter"/>
</dbReference>
<sequence length="453" mass="49952">MDFGKLTMNKGELKIALRDQLCLHSKFDASLGLQALSSRCCEEAIDRYRDHRLAAAGWFLDVTGSEAPRARSQRRHHPVVLPAVNAMDRYAATCESEAKLLGMLRNVANVRAACFSLSVKMYGVYTQIDPRELTDRTRDWPNAASALGDGGSSRERSSGSSSDPAPYVAPSARGIEDAEKDVIVALRGAVFPAHEENAVRLLFAYLSLARLQRTELGSLDLNGDAWERPIARVAEALLKASLHVAIRWRGPWWKLVAVCSLMGFKEAYGNPRGDSCGEQKVDPADRDLIKLFEELKPGQLTAKDLLELECSLRRDCPVHEVVLEIIEVLERTKGSRVVTQVAANIFSDGIVNWGRVVSLVSLGAAICRSQGSGSGGWGDDVAETVGDEIASYLLEKHDDWLVENNYWDGFSEFFEAAENSAWEVRSRSPLQLMLVTGAALLAFAWFRVLRVGK</sequence>
<dbReference type="PANTHER" id="PTHR11256:SF46">
    <property type="entry name" value="INDUCED MYELOID LEUKEMIA CELL DIFFERENTIATION PROTEIN MCL-1"/>
    <property type="match status" value="1"/>
</dbReference>